<evidence type="ECO:0000313" key="2">
    <source>
        <dbReference type="Proteomes" id="UP000246121"/>
    </source>
</evidence>
<dbReference type="VEuPathDB" id="TriTrypDB:TcBrA4_0014250"/>
<dbReference type="AlphaFoldDB" id="A0A2V2VNC7"/>
<comment type="caution">
    <text evidence="1">The sequence shown here is derived from an EMBL/GenBank/DDBJ whole genome shotgun (WGS) entry which is preliminary data.</text>
</comment>
<sequence length="379" mass="41184">MESSSHRKLMAKQRRPAAVARFLNMFSLEDRHAATNTLLLLGLRAYKQAVATAPADLHTLRSVVEMSFVEEDGAAAGRETEKLKVNNSRDKVNDANNMCNTHSFDGVKKATSALPNSGLTPSLASLPPEERAAKGTGEAQTFGLNNSGVSFSRLAPRAETPMPKLETGSTDIQGSFNTGYPCPTSFNDCGFSCSCSSSSCGCVSNAHKRLSSHSPALSFILNEALGNALKKRIRSNHAGEPMDSSAVGVATVCPEDDKLTIHDSIFCNVSEGASEEQSHAVDPTVYVSLNSTVVPSSFCDYHYYPLRFLQHVMKRIEDTRGVRENPVLVASSIPQSVAFYTLHASFENLYRSLLVSYHLSFKKGKSSFQQQEKLNLAFT</sequence>
<name>A0A2V2VNC7_TRYCR</name>
<dbReference type="VEuPathDB" id="TriTrypDB:Tc_MARK_3530"/>
<dbReference type="VEuPathDB" id="TriTrypDB:TcCLB.504103.10"/>
<protein>
    <submittedName>
        <fullName evidence="1">Uncharacterized protein</fullName>
    </submittedName>
</protein>
<proteinExistence type="predicted"/>
<dbReference type="VEuPathDB" id="TriTrypDB:ECC02_000601"/>
<dbReference type="EMBL" id="PRFA01000014">
    <property type="protein sequence ID" value="PWU97841.1"/>
    <property type="molecule type" value="Genomic_DNA"/>
</dbReference>
<dbReference type="VEuPathDB" id="TriTrypDB:C4B63_14g201"/>
<organism evidence="1 2">
    <name type="scientific">Trypanosoma cruzi</name>
    <dbReference type="NCBI Taxonomy" id="5693"/>
    <lineage>
        <taxon>Eukaryota</taxon>
        <taxon>Discoba</taxon>
        <taxon>Euglenozoa</taxon>
        <taxon>Kinetoplastea</taxon>
        <taxon>Metakinetoplastina</taxon>
        <taxon>Trypanosomatida</taxon>
        <taxon>Trypanosomatidae</taxon>
        <taxon>Trypanosoma</taxon>
        <taxon>Schizotrypanum</taxon>
    </lineage>
</organism>
<dbReference type="Proteomes" id="UP000246121">
    <property type="component" value="Unassembled WGS sequence"/>
</dbReference>
<dbReference type="VEuPathDB" id="TriTrypDB:TcG_00430"/>
<accession>A0A2V2VNC7</accession>
<dbReference type="VEuPathDB" id="TriTrypDB:TCSYLVIO_004776"/>
<dbReference type="VEuPathDB" id="TriTrypDB:C3747_33g235"/>
<gene>
    <name evidence="1" type="ORF">C4B63_14g201</name>
</gene>
<evidence type="ECO:0000313" key="1">
    <source>
        <dbReference type="EMBL" id="PWU97841.1"/>
    </source>
</evidence>
<dbReference type="VEuPathDB" id="TriTrypDB:TcCL_ESM04161"/>
<dbReference type="VEuPathDB" id="TriTrypDB:TCDM_02874"/>
<reference evidence="1 2" key="1">
    <citation type="journal article" date="2018" name="Microb. Genom.">
        <title>Expanding an expanded genome: long-read sequencing of Trypanosoma cruzi.</title>
        <authorList>
            <person name="Berna L."/>
            <person name="Rodriguez M."/>
            <person name="Chiribao M.L."/>
            <person name="Parodi-Talice A."/>
            <person name="Pita S."/>
            <person name="Rijo G."/>
            <person name="Alvarez-Valin F."/>
            <person name="Robello C."/>
        </authorList>
    </citation>
    <scope>NUCLEOTIDE SEQUENCE [LARGE SCALE GENOMIC DNA]</scope>
    <source>
        <strain evidence="1 2">Dm28c</strain>
    </source>
</reference>
<dbReference type="VEuPathDB" id="TriTrypDB:BCY84_11166"/>